<evidence type="ECO:0000313" key="4">
    <source>
        <dbReference type="Proteomes" id="UP000595140"/>
    </source>
</evidence>
<dbReference type="PANTHER" id="PTHR47297">
    <property type="match status" value="1"/>
</dbReference>
<comment type="similarity">
    <text evidence="1">Belongs to the isochorismatase family.</text>
</comment>
<dbReference type="OrthoDB" id="2013482at2759"/>
<dbReference type="Pfam" id="PF00857">
    <property type="entry name" value="Isochorismatase"/>
    <property type="match status" value="1"/>
</dbReference>
<accession>A0A484KV19</accession>
<dbReference type="InterPro" id="IPR044717">
    <property type="entry name" value="NIC1"/>
</dbReference>
<dbReference type="SUPFAM" id="SSF52499">
    <property type="entry name" value="Isochorismatase-like hydrolases"/>
    <property type="match status" value="1"/>
</dbReference>
<dbReference type="Gene3D" id="3.40.50.850">
    <property type="entry name" value="Isochorismatase-like"/>
    <property type="match status" value="1"/>
</dbReference>
<evidence type="ECO:0000256" key="1">
    <source>
        <dbReference type="ARBA" id="ARBA00006336"/>
    </source>
</evidence>
<reference evidence="3 4" key="1">
    <citation type="submission" date="2018-04" db="EMBL/GenBank/DDBJ databases">
        <authorList>
            <person name="Vogel A."/>
        </authorList>
    </citation>
    <scope>NUCLEOTIDE SEQUENCE [LARGE SCALE GENOMIC DNA]</scope>
</reference>
<evidence type="ECO:0000259" key="2">
    <source>
        <dbReference type="Pfam" id="PF00857"/>
    </source>
</evidence>
<dbReference type="GO" id="GO:0008936">
    <property type="term" value="F:nicotinamidase activity"/>
    <property type="evidence" value="ECO:0007669"/>
    <property type="project" value="InterPro"/>
</dbReference>
<dbReference type="AlphaFoldDB" id="A0A484KV19"/>
<dbReference type="GO" id="GO:0019365">
    <property type="term" value="P:pyridine nucleotide salvage"/>
    <property type="evidence" value="ECO:0007669"/>
    <property type="project" value="InterPro"/>
</dbReference>
<name>A0A484KV19_9ASTE</name>
<dbReference type="Proteomes" id="UP000595140">
    <property type="component" value="Unassembled WGS sequence"/>
</dbReference>
<sequence length="243" mass="27040">MVSKAIDLVKNEIPLEEESMILSEASKTGLVLVDIINGFCTVGAGNLAPREPNSQISQMMDESAKLARLFCDKGWPVLAFLDSHCPDKLEQPYPSHCISGSEESNLVPALRWLEKEPNVRIRHKGCYDGYIGSFEEDGSNVFVDWIKSNKIQVIVVVGVCTDICVLDFVCSTISARNRGFLDPLEDIVLYSKGCATFDFPPPMDTERNLMPHPQELMHHMGLYMAKERGAKIAKDVSFSQVLT</sequence>
<gene>
    <name evidence="3" type="ORF">CCAM_LOCUS10204</name>
</gene>
<evidence type="ECO:0000313" key="3">
    <source>
        <dbReference type="EMBL" id="VFQ68428.1"/>
    </source>
</evidence>
<feature type="domain" description="Isochorismatase-like" evidence="2">
    <location>
        <begin position="29"/>
        <end position="198"/>
    </location>
</feature>
<protein>
    <recommendedName>
        <fullName evidence="2">Isochorismatase-like domain-containing protein</fullName>
    </recommendedName>
</protein>
<dbReference type="EMBL" id="OOIL02000691">
    <property type="protein sequence ID" value="VFQ68428.1"/>
    <property type="molecule type" value="Genomic_DNA"/>
</dbReference>
<dbReference type="PANTHER" id="PTHR47297:SF2">
    <property type="entry name" value="OS02G0606800 PROTEIN"/>
    <property type="match status" value="1"/>
</dbReference>
<dbReference type="InterPro" id="IPR036380">
    <property type="entry name" value="Isochorismatase-like_sf"/>
</dbReference>
<dbReference type="CDD" id="cd00431">
    <property type="entry name" value="cysteine_hydrolases"/>
    <property type="match status" value="1"/>
</dbReference>
<keyword evidence="4" id="KW-1185">Reference proteome</keyword>
<organism evidence="3 4">
    <name type="scientific">Cuscuta campestris</name>
    <dbReference type="NCBI Taxonomy" id="132261"/>
    <lineage>
        <taxon>Eukaryota</taxon>
        <taxon>Viridiplantae</taxon>
        <taxon>Streptophyta</taxon>
        <taxon>Embryophyta</taxon>
        <taxon>Tracheophyta</taxon>
        <taxon>Spermatophyta</taxon>
        <taxon>Magnoliopsida</taxon>
        <taxon>eudicotyledons</taxon>
        <taxon>Gunneridae</taxon>
        <taxon>Pentapetalae</taxon>
        <taxon>asterids</taxon>
        <taxon>lamiids</taxon>
        <taxon>Solanales</taxon>
        <taxon>Convolvulaceae</taxon>
        <taxon>Cuscuteae</taxon>
        <taxon>Cuscuta</taxon>
        <taxon>Cuscuta subgen. Grammica</taxon>
        <taxon>Cuscuta sect. Cleistogrammica</taxon>
    </lineage>
</organism>
<dbReference type="InterPro" id="IPR000868">
    <property type="entry name" value="Isochorismatase-like_dom"/>
</dbReference>
<proteinExistence type="inferred from homology"/>